<dbReference type="PANTHER" id="PTHR35256">
    <property type="entry name" value="CHROMOSOME 8 OPEN READING FRAME 48"/>
    <property type="match status" value="1"/>
</dbReference>
<evidence type="ECO:0000256" key="1">
    <source>
        <dbReference type="SAM" id="MobiDB-lite"/>
    </source>
</evidence>
<feature type="region of interest" description="Disordered" evidence="1">
    <location>
        <begin position="1"/>
        <end position="44"/>
    </location>
</feature>
<dbReference type="Pfam" id="PF15379">
    <property type="entry name" value="DUF4606"/>
    <property type="match status" value="1"/>
</dbReference>
<dbReference type="EMBL" id="JAIPUX010000415">
    <property type="protein sequence ID" value="KAH0630918.1"/>
    <property type="molecule type" value="Genomic_DNA"/>
</dbReference>
<reference evidence="2 3" key="1">
    <citation type="journal article" date="2022" name="Gigascience">
        <title>A chromosome-level genome assembly and annotation of the desert horned lizard, Phrynosoma platyrhinos, provides insight into chromosomal rearrangements among reptiles.</title>
        <authorList>
            <person name="Koochekian N."/>
            <person name="Ascanio A."/>
            <person name="Farleigh K."/>
            <person name="Card D.C."/>
            <person name="Schield D.R."/>
            <person name="Castoe T.A."/>
            <person name="Jezkova T."/>
        </authorList>
    </citation>
    <scope>NUCLEOTIDE SEQUENCE [LARGE SCALE GENOMIC DNA]</scope>
    <source>
        <strain evidence="2">NK-2021</strain>
    </source>
</reference>
<evidence type="ECO:0000313" key="2">
    <source>
        <dbReference type="EMBL" id="KAH0630918.1"/>
    </source>
</evidence>
<comment type="caution">
    <text evidence="2">The sequence shown here is derived from an EMBL/GenBank/DDBJ whole genome shotgun (WGS) entry which is preliminary data.</text>
</comment>
<feature type="compositionally biased region" description="Polar residues" evidence="1">
    <location>
        <begin position="1"/>
        <end position="12"/>
    </location>
</feature>
<evidence type="ECO:0000313" key="3">
    <source>
        <dbReference type="Proteomes" id="UP000826234"/>
    </source>
</evidence>
<keyword evidence="3" id="KW-1185">Reference proteome</keyword>
<organism evidence="2 3">
    <name type="scientific">Phrynosoma platyrhinos</name>
    <name type="common">Desert horned lizard</name>
    <dbReference type="NCBI Taxonomy" id="52577"/>
    <lineage>
        <taxon>Eukaryota</taxon>
        <taxon>Metazoa</taxon>
        <taxon>Chordata</taxon>
        <taxon>Craniata</taxon>
        <taxon>Vertebrata</taxon>
        <taxon>Euteleostomi</taxon>
        <taxon>Lepidosauria</taxon>
        <taxon>Squamata</taxon>
        <taxon>Bifurcata</taxon>
        <taxon>Unidentata</taxon>
        <taxon>Episquamata</taxon>
        <taxon>Toxicofera</taxon>
        <taxon>Iguania</taxon>
        <taxon>Phrynosomatidae</taxon>
        <taxon>Phrynosomatinae</taxon>
        <taxon>Phrynosoma</taxon>
    </lineage>
</organism>
<dbReference type="Proteomes" id="UP000826234">
    <property type="component" value="Unassembled WGS sequence"/>
</dbReference>
<proteinExistence type="predicted"/>
<protein>
    <submittedName>
        <fullName evidence="2">Uncharacterized protein</fullName>
    </submittedName>
</protein>
<sequence length="170" mass="19433">MELSWSHSSSVPDYSDDTFTSFSEEEETCREYDNDPFVSYSSEEDSKWPVGLDLSESTWQSLNQNDEAPTRIPEEEELGALQSFCAIKINRLSHPPSLAPLKRNKPSDQRHGRTSKKPLTWDLNRIVPEQLDSLTLIGEIHQTLPKLSEDPRNIWQELNTRALKAKCDAS</sequence>
<dbReference type="PANTHER" id="PTHR35256:SF1">
    <property type="entry name" value="EXPRESSED SEQUENCE AI429214"/>
    <property type="match status" value="1"/>
</dbReference>
<gene>
    <name evidence="2" type="ORF">JD844_004276</name>
</gene>
<accession>A0ABQ7TMR1</accession>
<feature type="region of interest" description="Disordered" evidence="1">
    <location>
        <begin position="94"/>
        <end position="119"/>
    </location>
</feature>
<name>A0ABQ7TMR1_PHRPL</name>
<dbReference type="InterPro" id="IPR027932">
    <property type="entry name" value="DUF4606"/>
</dbReference>